<evidence type="ECO:0000313" key="3">
    <source>
        <dbReference type="Proteomes" id="UP000734854"/>
    </source>
</evidence>
<reference evidence="2 3" key="1">
    <citation type="submission" date="2020-08" db="EMBL/GenBank/DDBJ databases">
        <title>Plant Genome Project.</title>
        <authorList>
            <person name="Zhang R.-G."/>
        </authorList>
    </citation>
    <scope>NUCLEOTIDE SEQUENCE [LARGE SCALE GENOMIC DNA]</scope>
    <source>
        <tissue evidence="2">Rhizome</tissue>
    </source>
</reference>
<accession>A0A8J5GSB8</accession>
<dbReference type="AlphaFoldDB" id="A0A8J5GSB8"/>
<comment type="caution">
    <text evidence="2">The sequence shown here is derived from an EMBL/GenBank/DDBJ whole genome shotgun (WGS) entry which is preliminary data.</text>
</comment>
<feature type="region of interest" description="Disordered" evidence="1">
    <location>
        <begin position="107"/>
        <end position="126"/>
    </location>
</feature>
<dbReference type="EMBL" id="JACMSC010000008">
    <property type="protein sequence ID" value="KAG6510593.1"/>
    <property type="molecule type" value="Genomic_DNA"/>
</dbReference>
<name>A0A8J5GSB8_ZINOF</name>
<sequence>MNQCKAMEIAILEGSIIDRKQDDLSNIEEIDKSTGIIIASFIVNFLMFDILPSCSSSIIGRCSSVWTYVRTMERTRSFEKLIDLLQMHADLFKEGKSAKMNFEINDYPGSVGNDRYTSKPSDYESR</sequence>
<evidence type="ECO:0000256" key="1">
    <source>
        <dbReference type="SAM" id="MobiDB-lite"/>
    </source>
</evidence>
<gene>
    <name evidence="2" type="ORF">ZIOFF_028618</name>
</gene>
<organism evidence="2 3">
    <name type="scientific">Zingiber officinale</name>
    <name type="common">Ginger</name>
    <name type="synonym">Amomum zingiber</name>
    <dbReference type="NCBI Taxonomy" id="94328"/>
    <lineage>
        <taxon>Eukaryota</taxon>
        <taxon>Viridiplantae</taxon>
        <taxon>Streptophyta</taxon>
        <taxon>Embryophyta</taxon>
        <taxon>Tracheophyta</taxon>
        <taxon>Spermatophyta</taxon>
        <taxon>Magnoliopsida</taxon>
        <taxon>Liliopsida</taxon>
        <taxon>Zingiberales</taxon>
        <taxon>Zingiberaceae</taxon>
        <taxon>Zingiber</taxon>
    </lineage>
</organism>
<evidence type="ECO:0000313" key="2">
    <source>
        <dbReference type="EMBL" id="KAG6510593.1"/>
    </source>
</evidence>
<dbReference type="Proteomes" id="UP000734854">
    <property type="component" value="Unassembled WGS sequence"/>
</dbReference>
<keyword evidence="3" id="KW-1185">Reference proteome</keyword>
<proteinExistence type="predicted"/>
<protein>
    <submittedName>
        <fullName evidence="2">Uncharacterized protein</fullName>
    </submittedName>
</protein>